<dbReference type="PANTHER" id="PTHR36766">
    <property type="entry name" value="PLANT BROAD-SPECTRUM MILDEW RESISTANCE PROTEIN RPW8"/>
    <property type="match status" value="1"/>
</dbReference>
<dbReference type="InterPro" id="IPR027417">
    <property type="entry name" value="P-loop_NTPase"/>
</dbReference>
<dbReference type="Gene3D" id="1.10.8.430">
    <property type="entry name" value="Helical domain of apoptotic protease-activating factors"/>
    <property type="match status" value="1"/>
</dbReference>
<dbReference type="InterPro" id="IPR042197">
    <property type="entry name" value="Apaf_helical"/>
</dbReference>
<evidence type="ECO:0000313" key="1">
    <source>
        <dbReference type="Proteomes" id="UP001515500"/>
    </source>
</evidence>
<sequence>MGVVWEKLQLGQVGSKILFITENEEFVNNMRLPSTSYHLKGLSHRDCWSLLRQVSNLEAVASGQTKAQLEEVGMQIAAKLEGLPLAARVVGSLLCSNVNLNYWRMILNADVWKSKPEELYNISPALLLSY</sequence>
<dbReference type="GO" id="GO:0043531">
    <property type="term" value="F:ADP binding"/>
    <property type="evidence" value="ECO:0007669"/>
    <property type="project" value="InterPro"/>
</dbReference>
<organism evidence="1 2">
    <name type="scientific">Dioscorea cayennensis subsp. rotundata</name>
    <name type="common">White Guinea yam</name>
    <name type="synonym">Dioscorea rotundata</name>
    <dbReference type="NCBI Taxonomy" id="55577"/>
    <lineage>
        <taxon>Eukaryota</taxon>
        <taxon>Viridiplantae</taxon>
        <taxon>Streptophyta</taxon>
        <taxon>Embryophyta</taxon>
        <taxon>Tracheophyta</taxon>
        <taxon>Spermatophyta</taxon>
        <taxon>Magnoliopsida</taxon>
        <taxon>Liliopsida</taxon>
        <taxon>Dioscoreales</taxon>
        <taxon>Dioscoreaceae</taxon>
        <taxon>Dioscorea</taxon>
    </lineage>
</organism>
<dbReference type="PANTHER" id="PTHR36766:SF40">
    <property type="entry name" value="DISEASE RESISTANCE PROTEIN RGA3"/>
    <property type="match status" value="1"/>
</dbReference>
<reference evidence="2" key="1">
    <citation type="submission" date="2025-08" db="UniProtKB">
        <authorList>
            <consortium name="RefSeq"/>
        </authorList>
    </citation>
    <scope>IDENTIFICATION</scope>
</reference>
<name>A0AB40C0L8_DIOCR</name>
<proteinExistence type="predicted"/>
<accession>A0AB40C0L8</accession>
<dbReference type="SUPFAM" id="SSF52540">
    <property type="entry name" value="P-loop containing nucleoside triphosphate hydrolases"/>
    <property type="match status" value="1"/>
</dbReference>
<keyword evidence="1" id="KW-1185">Reference proteome</keyword>
<dbReference type="RefSeq" id="XP_039133285.1">
    <property type="nucleotide sequence ID" value="XM_039277351.1"/>
</dbReference>
<protein>
    <submittedName>
        <fullName evidence="2">Disease resistance protein RGA3</fullName>
    </submittedName>
</protein>
<dbReference type="GeneID" id="120270350"/>
<dbReference type="Proteomes" id="UP001515500">
    <property type="component" value="Chromosome 10"/>
</dbReference>
<dbReference type="AlphaFoldDB" id="A0AB40C0L8"/>
<gene>
    <name evidence="2" type="primary">LOC120270350</name>
</gene>
<evidence type="ECO:0000313" key="2">
    <source>
        <dbReference type="RefSeq" id="XP_039133285.1"/>
    </source>
</evidence>